<keyword evidence="4" id="KW-0067">ATP-binding</keyword>
<feature type="region of interest" description="Disordered" evidence="5">
    <location>
        <begin position="578"/>
        <end position="598"/>
    </location>
</feature>
<dbReference type="InterPro" id="IPR014001">
    <property type="entry name" value="Helicase_ATP-bd"/>
</dbReference>
<evidence type="ECO:0000259" key="7">
    <source>
        <dbReference type="PROSITE" id="PS51194"/>
    </source>
</evidence>
<dbReference type="PANTHER" id="PTHR44533">
    <property type="entry name" value="DEAD/H RNA HELICASE, PUTATIVE-RELATED"/>
    <property type="match status" value="1"/>
</dbReference>
<dbReference type="OrthoDB" id="2320933at2759"/>
<comment type="caution">
    <text evidence="8">The sequence shown here is derived from an EMBL/GenBank/DDBJ whole genome shotgun (WGS) entry which is preliminary data.</text>
</comment>
<keyword evidence="3" id="KW-0347">Helicase</keyword>
<dbReference type="GO" id="GO:0005737">
    <property type="term" value="C:cytoplasm"/>
    <property type="evidence" value="ECO:0007669"/>
    <property type="project" value="TreeGrafter"/>
</dbReference>
<dbReference type="EMBL" id="QPFP01000016">
    <property type="protein sequence ID" value="TEB32205.1"/>
    <property type="molecule type" value="Genomic_DNA"/>
</dbReference>
<dbReference type="PANTHER" id="PTHR44533:SF4">
    <property type="entry name" value="DEAD_H RNA HELICASE, PUTATIVE-RELATED"/>
    <property type="match status" value="1"/>
</dbReference>
<keyword evidence="1" id="KW-0547">Nucleotide-binding</keyword>
<evidence type="ECO:0000256" key="3">
    <source>
        <dbReference type="ARBA" id="ARBA00022806"/>
    </source>
</evidence>
<keyword evidence="2 8" id="KW-0378">Hydrolase</keyword>
<dbReference type="Pfam" id="PF00271">
    <property type="entry name" value="Helicase_C"/>
    <property type="match status" value="1"/>
</dbReference>
<feature type="region of interest" description="Disordered" evidence="5">
    <location>
        <begin position="489"/>
        <end position="510"/>
    </location>
</feature>
<dbReference type="Pfam" id="PF00270">
    <property type="entry name" value="DEAD"/>
    <property type="match status" value="1"/>
</dbReference>
<feature type="region of interest" description="Disordered" evidence="5">
    <location>
        <begin position="1214"/>
        <end position="1235"/>
    </location>
</feature>
<name>A0A4Y7TDF6_COPMI</name>
<dbReference type="SUPFAM" id="SSF52540">
    <property type="entry name" value="P-loop containing nucleoside triphosphate hydrolases"/>
    <property type="match status" value="1"/>
</dbReference>
<dbReference type="PROSITE" id="PS51194">
    <property type="entry name" value="HELICASE_CTER"/>
    <property type="match status" value="1"/>
</dbReference>
<feature type="compositionally biased region" description="Acidic residues" evidence="5">
    <location>
        <begin position="1790"/>
        <end position="1803"/>
    </location>
</feature>
<keyword evidence="9" id="KW-1185">Reference proteome</keyword>
<dbReference type="InterPro" id="IPR001650">
    <property type="entry name" value="Helicase_C-like"/>
</dbReference>
<sequence>MDFDDFDDGLANDPQNDAGDVNDVLKYFDRTWYIPRSRAARRMDLLGDYAGNEFFVIDGESLFQTVLDDPLLALGRKGENRHLTVRTGDDPFVVASRMLARTLLFKHIMKLNIPVHTFRSLVDGRWKAFENLKKPMFILANDGGAPEFGLPMSASRVLSQRKFIYDVLRGTIAIALLKGTAYADSKITTFVYEPVRQGAKERFPQNTLRLFSSIRLQLDQLTNNYIKHPADVLSLSQQDGPTDVEDHRGDFIVKLTQDILSKPKPAGPDEDPAPSASLALIHLLHYHHLPTLRIQDRAQSPISLDATVAGKLCSDFIAPLFFALTALLSSQAYRHLDYDFDGRIFLATAAYLSQNADALDIEDVVGRELAARILGQWERANPKTSAGPNESLESQLRDLFLWLGRPTLPGHSQGSLAGQGPRAVASGAGQAMQLLPFDNPVFNKHLPPVTRTLSSDEPASPSAYMHFGSGEGTMFSDTRHWHNQKSILPPHLGGEKAKPPPPPPSWSGSKLIKGKYTVKEWLEMKRLKRHQQFMSNLQIQAATITGAAGGVLRQMVIPCVGVLVGGGRNTVVKAIAEKPARPAASHPKGGGKKKEKSVKLTSKQLLLQKIQEEKNSSANDTSRVWWKERLALLSGISLDAQAQELANLFRNPRAEEESTRLEMELYELNVEVQRWTQEPNPESDEVKDRYMLAIMRMIKRMVDRKVLTAASKDAVSTILTLFGFERYTERMFDGVRIVDGTSSFKFKKLVKSKGGEKTPVYEFLVGNEDPVVWQLRLFGEYMDRSMDSAYDRRVEFQPDAWQRKVLDCIDENNSILVVAPTSAGKTFISFYAMEQILRSSDDEIIVYVAPTKALVTQIAAEIYARFSKKMDGRTCWAIHTRDWRINDPQKCQVLVTVPEILAIMLLSPPLATVWTPKIKRIILDEIHSIGHQEGGAVWEQILLLAPCPIIGLSATIGSPEIFNDWLAKVQEAHGFKHTFVGHPHRYSHLRKFFYVIKDDEEEREFVSLAQHKATDRTRFIHPISALSFGRATIPDDLALEAKDTLTLYRAFMAVALKRGLSLDALERLNPATFFSGNRILLRQRDVLEYEAELKKVISGLLGGSGPFQGITQSDAATVGLEVVAELQDPVLKGTSSSLDVTPNMRTFKRNLIHLLADLHPAILFNYDRTGCEFIGNAVGEYLEAAEERYKATNPAWRRKLDQWEVWKSGAKERAARLDKQKKRKGSEVDQGNAEDHSTAAWTWEQSFDPDQALPEFSFANYKSSYALSELEEDIKDLARGGHVPPWAFALLRRGVGVHHAGMNKGYRSLVEALFRRGFLRVVVATGTLALGINAPAKTTVFCADSPFLTALEYRQCAGRAGRRGYDLLGNVIFYGLPMDRVQRLMLSKLPVLGGGFPLTSTLVLRLCNLLEESNRAPNVVKAIDTLMSMPRVSFASDVGHDYLVHHVQFSIEYLRRNGLLNEEGKPMNLFAIAGHLYYAEPSNLALVGLLRAGVLHSICKSIPPRATDTDVKMDEAKRMYILLMAHLFNRRLLPDSLSQNAEELRRLTSKYPSMIVLPPMPGFARKALQRQADDILDVFVGYARAYSTAQAHSDVPTLPLSGARLASKVDGQQSSGSLTQFLHQASIPTTIRSAYVANSGLRDDDFATVQELADTVRTGIHLNAHAIPCLDAIISSSAAPDKGQASNTAFPGSGKKASSKLNAYLLDFYLHGQKDTIVNANGIRRNDMWYLLEDFRLVLLTVKAALEQLLIKASAAIASAKAAGVRNQAGVSRKSNWRKAPSQTVVAATDDWEDDSSGGESDTEATLGAGESVGFTSVDETLIEAEGTVDGAELDGDEEDDGVKSNFKRPPGVTNQDWMVYRVVSLACAEFDEKARAMWA</sequence>
<dbReference type="InterPro" id="IPR027417">
    <property type="entry name" value="P-loop_NTPase"/>
</dbReference>
<dbReference type="GO" id="GO:0003676">
    <property type="term" value="F:nucleic acid binding"/>
    <property type="evidence" value="ECO:0007669"/>
    <property type="project" value="InterPro"/>
</dbReference>
<dbReference type="Proteomes" id="UP000298030">
    <property type="component" value="Unassembled WGS sequence"/>
</dbReference>
<evidence type="ECO:0000256" key="2">
    <source>
        <dbReference type="ARBA" id="ARBA00022801"/>
    </source>
</evidence>
<evidence type="ECO:0000256" key="4">
    <source>
        <dbReference type="ARBA" id="ARBA00022840"/>
    </source>
</evidence>
<feature type="compositionally biased region" description="Acidic residues" evidence="5">
    <location>
        <begin position="1832"/>
        <end position="1841"/>
    </location>
</feature>
<dbReference type="GO" id="GO:0005524">
    <property type="term" value="F:ATP binding"/>
    <property type="evidence" value="ECO:0007669"/>
    <property type="project" value="UniProtKB-KW"/>
</dbReference>
<dbReference type="FunFam" id="3.40.50.300:FF:001039">
    <property type="entry name" value="ATP-dependent RNA helicase DDX60"/>
    <property type="match status" value="1"/>
</dbReference>
<reference evidence="8 9" key="1">
    <citation type="journal article" date="2019" name="Nat. Ecol. Evol.">
        <title>Megaphylogeny resolves global patterns of mushroom evolution.</title>
        <authorList>
            <person name="Varga T."/>
            <person name="Krizsan K."/>
            <person name="Foldi C."/>
            <person name="Dima B."/>
            <person name="Sanchez-Garcia M."/>
            <person name="Sanchez-Ramirez S."/>
            <person name="Szollosi G.J."/>
            <person name="Szarkandi J.G."/>
            <person name="Papp V."/>
            <person name="Albert L."/>
            <person name="Andreopoulos W."/>
            <person name="Angelini C."/>
            <person name="Antonin V."/>
            <person name="Barry K.W."/>
            <person name="Bougher N.L."/>
            <person name="Buchanan P."/>
            <person name="Buyck B."/>
            <person name="Bense V."/>
            <person name="Catcheside P."/>
            <person name="Chovatia M."/>
            <person name="Cooper J."/>
            <person name="Damon W."/>
            <person name="Desjardin D."/>
            <person name="Finy P."/>
            <person name="Geml J."/>
            <person name="Haridas S."/>
            <person name="Hughes K."/>
            <person name="Justo A."/>
            <person name="Karasinski D."/>
            <person name="Kautmanova I."/>
            <person name="Kiss B."/>
            <person name="Kocsube S."/>
            <person name="Kotiranta H."/>
            <person name="LaButti K.M."/>
            <person name="Lechner B.E."/>
            <person name="Liimatainen K."/>
            <person name="Lipzen A."/>
            <person name="Lukacs Z."/>
            <person name="Mihaltcheva S."/>
            <person name="Morgado L.N."/>
            <person name="Niskanen T."/>
            <person name="Noordeloos M.E."/>
            <person name="Ohm R.A."/>
            <person name="Ortiz-Santana B."/>
            <person name="Ovrebo C."/>
            <person name="Racz N."/>
            <person name="Riley R."/>
            <person name="Savchenko A."/>
            <person name="Shiryaev A."/>
            <person name="Soop K."/>
            <person name="Spirin V."/>
            <person name="Szebenyi C."/>
            <person name="Tomsovsky M."/>
            <person name="Tulloss R.E."/>
            <person name="Uehling J."/>
            <person name="Grigoriev I.V."/>
            <person name="Vagvolgyi C."/>
            <person name="Papp T."/>
            <person name="Martin F.M."/>
            <person name="Miettinen O."/>
            <person name="Hibbett D.S."/>
            <person name="Nagy L.G."/>
        </authorList>
    </citation>
    <scope>NUCLEOTIDE SEQUENCE [LARGE SCALE GENOMIC DNA]</scope>
    <source>
        <strain evidence="8 9">FP101781</strain>
    </source>
</reference>
<evidence type="ECO:0000313" key="8">
    <source>
        <dbReference type="EMBL" id="TEB32205.1"/>
    </source>
</evidence>
<dbReference type="CDD" id="cd18025">
    <property type="entry name" value="DEXHc_DDX60"/>
    <property type="match status" value="1"/>
</dbReference>
<dbReference type="PROSITE" id="PS51192">
    <property type="entry name" value="HELICASE_ATP_BIND_1"/>
    <property type="match status" value="1"/>
</dbReference>
<dbReference type="SMART" id="SM00487">
    <property type="entry name" value="DEXDc"/>
    <property type="match status" value="1"/>
</dbReference>
<dbReference type="GO" id="GO:0016787">
    <property type="term" value="F:hydrolase activity"/>
    <property type="evidence" value="ECO:0007669"/>
    <property type="project" value="UniProtKB-KW"/>
</dbReference>
<dbReference type="Gene3D" id="3.40.50.300">
    <property type="entry name" value="P-loop containing nucleotide triphosphate hydrolases"/>
    <property type="match status" value="2"/>
</dbReference>
<accession>A0A4Y7TDF6</accession>
<dbReference type="InterPro" id="IPR052431">
    <property type="entry name" value="SKI2_subfamily_helicases"/>
</dbReference>
<organism evidence="8 9">
    <name type="scientific">Coprinellus micaceus</name>
    <name type="common">Glistening ink-cap mushroom</name>
    <name type="synonym">Coprinus micaceus</name>
    <dbReference type="NCBI Taxonomy" id="71717"/>
    <lineage>
        <taxon>Eukaryota</taxon>
        <taxon>Fungi</taxon>
        <taxon>Dikarya</taxon>
        <taxon>Basidiomycota</taxon>
        <taxon>Agaricomycotina</taxon>
        <taxon>Agaricomycetes</taxon>
        <taxon>Agaricomycetidae</taxon>
        <taxon>Agaricales</taxon>
        <taxon>Agaricineae</taxon>
        <taxon>Psathyrellaceae</taxon>
        <taxon>Coprinellus</taxon>
    </lineage>
</organism>
<feature type="domain" description="Helicase ATP-binding" evidence="6">
    <location>
        <begin position="806"/>
        <end position="974"/>
    </location>
</feature>
<dbReference type="STRING" id="71717.A0A4Y7TDF6"/>
<evidence type="ECO:0000256" key="1">
    <source>
        <dbReference type="ARBA" id="ARBA00022741"/>
    </source>
</evidence>
<gene>
    <name evidence="8" type="ORF">FA13DRAFT_1709233</name>
</gene>
<feature type="region of interest" description="Disordered" evidence="5">
    <location>
        <begin position="1827"/>
        <end position="1850"/>
    </location>
</feature>
<proteinExistence type="predicted"/>
<dbReference type="SMART" id="SM00490">
    <property type="entry name" value="HELICc"/>
    <property type="match status" value="1"/>
</dbReference>
<evidence type="ECO:0000313" key="9">
    <source>
        <dbReference type="Proteomes" id="UP000298030"/>
    </source>
</evidence>
<feature type="domain" description="Helicase C-terminal" evidence="7">
    <location>
        <begin position="1242"/>
        <end position="1410"/>
    </location>
</feature>
<dbReference type="Pfam" id="PF26076">
    <property type="entry name" value="WHD_DDX60"/>
    <property type="match status" value="1"/>
</dbReference>
<protein>
    <submittedName>
        <fullName evidence="8">P-loop containing nucleoside triphosphate hydrolase protein</fullName>
    </submittedName>
</protein>
<feature type="region of interest" description="Disordered" evidence="5">
    <location>
        <begin position="1774"/>
        <end position="1810"/>
    </location>
</feature>
<evidence type="ECO:0000256" key="5">
    <source>
        <dbReference type="SAM" id="MobiDB-lite"/>
    </source>
</evidence>
<evidence type="ECO:0000259" key="6">
    <source>
        <dbReference type="PROSITE" id="PS51192"/>
    </source>
</evidence>
<dbReference type="GO" id="GO:0004386">
    <property type="term" value="F:helicase activity"/>
    <property type="evidence" value="ECO:0007669"/>
    <property type="project" value="UniProtKB-KW"/>
</dbReference>
<dbReference type="InterPro" id="IPR059032">
    <property type="entry name" value="WHD_DDX60"/>
</dbReference>
<dbReference type="InterPro" id="IPR011545">
    <property type="entry name" value="DEAD/DEAH_box_helicase_dom"/>
</dbReference>